<gene>
    <name evidence="1" type="ORF">HPB49_022299</name>
</gene>
<accession>A0ACB8CHT6</accession>
<evidence type="ECO:0000313" key="1">
    <source>
        <dbReference type="EMBL" id="KAH7942247.1"/>
    </source>
</evidence>
<reference evidence="1" key="1">
    <citation type="submission" date="2020-05" db="EMBL/GenBank/DDBJ databases">
        <title>Large-scale comparative analyses of tick genomes elucidate their genetic diversity and vector capacities.</title>
        <authorList>
            <person name="Jia N."/>
            <person name="Wang J."/>
            <person name="Shi W."/>
            <person name="Du L."/>
            <person name="Sun Y."/>
            <person name="Zhan W."/>
            <person name="Jiang J."/>
            <person name="Wang Q."/>
            <person name="Zhang B."/>
            <person name="Ji P."/>
            <person name="Sakyi L.B."/>
            <person name="Cui X."/>
            <person name="Yuan T."/>
            <person name="Jiang B."/>
            <person name="Yang W."/>
            <person name="Lam T.T.-Y."/>
            <person name="Chang Q."/>
            <person name="Ding S."/>
            <person name="Wang X."/>
            <person name="Zhu J."/>
            <person name="Ruan X."/>
            <person name="Zhao L."/>
            <person name="Wei J."/>
            <person name="Que T."/>
            <person name="Du C."/>
            <person name="Cheng J."/>
            <person name="Dai P."/>
            <person name="Han X."/>
            <person name="Huang E."/>
            <person name="Gao Y."/>
            <person name="Liu J."/>
            <person name="Shao H."/>
            <person name="Ye R."/>
            <person name="Li L."/>
            <person name="Wei W."/>
            <person name="Wang X."/>
            <person name="Wang C."/>
            <person name="Yang T."/>
            <person name="Huo Q."/>
            <person name="Li W."/>
            <person name="Guo W."/>
            <person name="Chen H."/>
            <person name="Zhou L."/>
            <person name="Ni X."/>
            <person name="Tian J."/>
            <person name="Zhou Y."/>
            <person name="Sheng Y."/>
            <person name="Liu T."/>
            <person name="Pan Y."/>
            <person name="Xia L."/>
            <person name="Li J."/>
            <person name="Zhao F."/>
            <person name="Cao W."/>
        </authorList>
    </citation>
    <scope>NUCLEOTIDE SEQUENCE</scope>
    <source>
        <strain evidence="1">Dsil-2018</strain>
    </source>
</reference>
<sequence>MYPSTQPGVMSATHTQSVGSISEGAKDDYFVPKATSLLKPASQPSGGLSAGATDEAEGGSKAEADAQKTKLTLMPRGSGTVLVTGNARAPGMNSASSLTALDSPSKYASPMAQTIASGQKRVSNFGLHLPASLRTWSELHVHKPPSFAYNSNRVASRNASSSNTVAIKDKAMMPYLPNSANALPSRTSTVSSESETARRDRQMALLHSSLKDSVLKSASVRCSTDKSPMHLVSEKRESCVPAASSPDTSASSDVLLVKCECDFGPVDHKTLERHIMTAHVKPFSHSCELCDRKFPTRKELKDHIACHIRTHTAAGPEEPCGVQQCSESSNFMQECDLLSGEKDCDPPGSCVAADEDASAHEKKEPFDEVEAGKGSHWLLRSDLVGSDCLLAFFKCIVGQCKYTANQASDFSNHLASHSLKEMGDLVCIYCGKIFDAISVLVQHMEGSHRHMVFQCGHCLYRSVLPIHVQLHHQWSHAGQEPLLLFVCMNPMWHAAFADVPTQRVGLTHYWCCAPKCGFKSFNPDVFEWHLRASHPKVREYTCSICDLTANSPRALVQHCVTHGMDVVQCGICHHSEPTCKRMLKHLCDHHPDSPLRLICRTSQQVEEFEKCVQTFQGFAEQRASEASSAPELVEQGIISSAAPPDMSVARHALPQAPAEKTCPFCPNRVVTLADLANHCVAAHQISLKISETLELMLKKYCVSIAKESSLYCPFCNATFLNKGELQEHMYYEFQYMPIQCDACSYSTSNRTHLKEHFSSSHPEKCPVFTTCENEDFESWVTNFVGQQEARCIIVEKPYQCVHCPARFQSAEELRLHLYTHLKYYPYHCVICDECFVSQEEVEEHQRRTHSVVEQYLTGEVRFESKETKVDSLIDTATEKVQELLGKSPSQQCPWKGCSYESSIQNERAIHLKVHVTQRKTCAGCQFSSYSADVIAWHSKEQHIPVSSSTENPSCSDAHPVPKSNSRLFACGLCSYRGPNSMCIREHSKIAHPGKAAKLVVPKRKDLYNPTIKNLEGTGKPKEDDCEQRWCISLVRPQKDATRPTPWSLKKQQYSCSQCNFLASSEHLLHIHKFNFHADAQRLSANPAIIAKAISNVLTLASRRYSVPASGVSHRSSQAASQVNTAALTSGSLQAASIHKCRKCSLKFQSRTSLFNHLVVKHCTYAVCDTCGGGLMNNAQALAHTRKHLPVVSTFTLLRGKHVSSPARKLNSTGSSVPSSQQSLENASDVYVVAPWAPDVRVSLQNFSRQHNLNVRVLVKDFGKVLI</sequence>
<organism evidence="1 2">
    <name type="scientific">Dermacentor silvarum</name>
    <name type="common">Tick</name>
    <dbReference type="NCBI Taxonomy" id="543639"/>
    <lineage>
        <taxon>Eukaryota</taxon>
        <taxon>Metazoa</taxon>
        <taxon>Ecdysozoa</taxon>
        <taxon>Arthropoda</taxon>
        <taxon>Chelicerata</taxon>
        <taxon>Arachnida</taxon>
        <taxon>Acari</taxon>
        <taxon>Parasitiformes</taxon>
        <taxon>Ixodida</taxon>
        <taxon>Ixodoidea</taxon>
        <taxon>Ixodidae</taxon>
        <taxon>Rhipicephalinae</taxon>
        <taxon>Dermacentor</taxon>
    </lineage>
</organism>
<proteinExistence type="predicted"/>
<dbReference type="Proteomes" id="UP000821865">
    <property type="component" value="Chromosome 7"/>
</dbReference>
<dbReference type="EMBL" id="CM023476">
    <property type="protein sequence ID" value="KAH7942247.1"/>
    <property type="molecule type" value="Genomic_DNA"/>
</dbReference>
<keyword evidence="2" id="KW-1185">Reference proteome</keyword>
<protein>
    <submittedName>
        <fullName evidence="1">Uncharacterized protein</fullName>
    </submittedName>
</protein>
<evidence type="ECO:0000313" key="2">
    <source>
        <dbReference type="Proteomes" id="UP000821865"/>
    </source>
</evidence>
<comment type="caution">
    <text evidence="1">The sequence shown here is derived from an EMBL/GenBank/DDBJ whole genome shotgun (WGS) entry which is preliminary data.</text>
</comment>
<name>A0ACB8CHT6_DERSI</name>